<protein>
    <submittedName>
        <fullName evidence="2">Uncharacterized protein</fullName>
    </submittedName>
</protein>
<accession>A0A6J4PG55</accession>
<evidence type="ECO:0000313" key="2">
    <source>
        <dbReference type="EMBL" id="CAA9410082.1"/>
    </source>
</evidence>
<name>A0A6J4PG55_9ACTN</name>
<dbReference type="EMBL" id="CADCUV010000075">
    <property type="protein sequence ID" value="CAA9410082.1"/>
    <property type="molecule type" value="Genomic_DNA"/>
</dbReference>
<dbReference type="AlphaFoldDB" id="A0A6J4PG55"/>
<sequence>MAPACGPGRGLRHRANGGRRGEMDEPVVGGAGGGVGAGGRCLPGGWPNLQPGDGSPWGTFAANAPGSFMIGLVFGLARIESISPGTTLSLTVGVAVIDADGRLSVGLPAIYPGFAAIRLFPGA</sequence>
<evidence type="ECO:0000256" key="1">
    <source>
        <dbReference type="SAM" id="MobiDB-lite"/>
    </source>
</evidence>
<feature type="region of interest" description="Disordered" evidence="1">
    <location>
        <begin position="1"/>
        <end position="31"/>
    </location>
</feature>
<reference evidence="2" key="1">
    <citation type="submission" date="2020-02" db="EMBL/GenBank/DDBJ databases">
        <authorList>
            <person name="Meier V. D."/>
        </authorList>
    </citation>
    <scope>NUCLEOTIDE SEQUENCE</scope>
    <source>
        <strain evidence="2">AVDCRST_MAG22</strain>
    </source>
</reference>
<proteinExistence type="predicted"/>
<organism evidence="2">
    <name type="scientific">uncultured Rubrobacteraceae bacterium</name>
    <dbReference type="NCBI Taxonomy" id="349277"/>
    <lineage>
        <taxon>Bacteria</taxon>
        <taxon>Bacillati</taxon>
        <taxon>Actinomycetota</taxon>
        <taxon>Rubrobacteria</taxon>
        <taxon>Rubrobacterales</taxon>
        <taxon>Rubrobacteraceae</taxon>
        <taxon>environmental samples</taxon>
    </lineage>
</organism>
<gene>
    <name evidence="2" type="ORF">AVDCRST_MAG22-1803</name>
</gene>